<dbReference type="RefSeq" id="YP_009314274.1">
    <property type="nucleotide sequence ID" value="NC_031661.1"/>
</dbReference>
<geneLocation type="chloroplast" evidence="5"/>
<dbReference type="AlphaFoldDB" id="A0A1G4NV16"/>
<evidence type="ECO:0000256" key="4">
    <source>
        <dbReference type="ARBA" id="ARBA00022640"/>
    </source>
</evidence>
<evidence type="ECO:0000256" key="1">
    <source>
        <dbReference type="ARBA" id="ARBA00004474"/>
    </source>
</evidence>
<comment type="subcellular location">
    <subcellularLocation>
        <location evidence="1">Plastid</location>
    </subcellularLocation>
</comment>
<evidence type="ECO:0000256" key="2">
    <source>
        <dbReference type="ARBA" id="ARBA00009664"/>
    </source>
</evidence>
<dbReference type="PANTHER" id="PTHR36895">
    <property type="match status" value="1"/>
</dbReference>
<organism evidence="5">
    <name type="scientific">Liagora harveyana</name>
    <dbReference type="NCBI Taxonomy" id="406718"/>
    <lineage>
        <taxon>Eukaryota</taxon>
        <taxon>Rhodophyta</taxon>
        <taxon>Florideophyceae</taxon>
        <taxon>Nemaliophycidae</taxon>
        <taxon>Nemaliales</taxon>
        <taxon>Liagoraceae</taxon>
        <taxon>Liagora</taxon>
    </lineage>
</organism>
<proteinExistence type="inferred from homology"/>
<reference evidence="5" key="2">
    <citation type="submission" date="2016-10" db="EMBL/GenBank/DDBJ databases">
        <authorList>
            <person name="de Groot N.N."/>
        </authorList>
    </citation>
    <scope>NUCLEOTIDE SEQUENCE</scope>
</reference>
<keyword evidence="5" id="KW-0150">Chloroplast</keyword>
<dbReference type="InterPro" id="IPR013785">
    <property type="entry name" value="Aldolase_TIM"/>
</dbReference>
<reference evidence="5" key="1">
    <citation type="submission" date="2016-10" db="EMBL/GenBank/DDBJ databases">
        <title>Chloroplast genomes as a tool to resolve red algal phylogenies: a case study in the Nemaliales.</title>
        <authorList>
            <person name="Costa J.F."/>
            <person name="Lin S.M."/>
            <person name="Macaya E.C."/>
            <person name="Fernandez-Garcia C."/>
            <person name="Verbruggen H."/>
        </authorList>
    </citation>
    <scope>NUCLEOTIDE SEQUENCE</scope>
</reference>
<dbReference type="EMBL" id="LT622869">
    <property type="protein sequence ID" value="SCW22528.1"/>
    <property type="molecule type" value="Genomic_DNA"/>
</dbReference>
<protein>
    <recommendedName>
        <fullName evidence="3">Uncharacterized protein ycf23</fullName>
    </recommendedName>
</protein>
<name>A0A1G4NV16_9FLOR</name>
<dbReference type="GeneID" id="29999296"/>
<keyword evidence="4 5" id="KW-0934">Plastid</keyword>
<dbReference type="PANTHER" id="PTHR36895:SF1">
    <property type="entry name" value="YCF23 PROTEIN"/>
    <property type="match status" value="1"/>
</dbReference>
<gene>
    <name evidence="5" type="primary">ycf23</name>
    <name evidence="5" type="ORF">J0237_68</name>
</gene>
<dbReference type="GO" id="GO:0009536">
    <property type="term" value="C:plastid"/>
    <property type="evidence" value="ECO:0007669"/>
    <property type="project" value="UniProtKB-SubCell"/>
</dbReference>
<dbReference type="SUPFAM" id="SSF51395">
    <property type="entry name" value="FMN-linked oxidoreductases"/>
    <property type="match status" value="1"/>
</dbReference>
<comment type="similarity">
    <text evidence="2">Belongs to the ycf23 family.</text>
</comment>
<evidence type="ECO:0000256" key="3">
    <source>
        <dbReference type="ARBA" id="ARBA00021523"/>
    </source>
</evidence>
<evidence type="ECO:0000313" key="5">
    <source>
        <dbReference type="EMBL" id="SCW22528.1"/>
    </source>
</evidence>
<dbReference type="Gene3D" id="3.20.20.70">
    <property type="entry name" value="Aldolase class I"/>
    <property type="match status" value="1"/>
</dbReference>
<dbReference type="Pfam" id="PF04481">
    <property type="entry name" value="DUF561"/>
    <property type="match status" value="1"/>
</dbReference>
<sequence length="265" mass="28434">MVLNYSIQKACNKKQVLKTIIGIDNFHFSSAIEKIKAAEVGGSTYIDIAANVDMLLEVKSLVSLPVCVSSICIQELEHCYNAGADMLELGNFDIFYDKNISLTETNIIAMARQLKHRVPEASICVTIPHILNINQKIILAKSLEDIGIDMIQTEGLISKQTNTSCTSSFLSKASATLGHTAVLSNNINIPVIAASGISSLTAPVAIACGAAGVGIGSFFDNFQPLKELSQEIKETAHMIQLASLLNHNANNSTLSLDRSSILSKV</sequence>
<dbReference type="CDD" id="cd00945">
    <property type="entry name" value="Aldolase_Class_I"/>
    <property type="match status" value="1"/>
</dbReference>
<dbReference type="InterPro" id="IPR007570">
    <property type="entry name" value="Uncharacterised_Ycf23"/>
</dbReference>
<accession>A0A1G4NV16</accession>